<reference evidence="1" key="1">
    <citation type="submission" date="2021-04" db="EMBL/GenBank/DDBJ databases">
        <authorList>
            <person name="Hartkoorn R.C."/>
            <person name="Beaudoing E."/>
            <person name="Hot D."/>
        </authorList>
    </citation>
    <scope>NUCLEOTIDE SEQUENCE</scope>
    <source>
        <strain evidence="1">NRRL B-16292</strain>
    </source>
</reference>
<evidence type="ECO:0000313" key="2">
    <source>
        <dbReference type="Proteomes" id="UP001059617"/>
    </source>
</evidence>
<name>A0ABY5VXI5_9ACTN</name>
<dbReference type="Proteomes" id="UP001059617">
    <property type="component" value="Chromosome"/>
</dbReference>
<organism evidence="1 2">
    <name type="scientific">Dactylosporangium fulvum</name>
    <dbReference type="NCBI Taxonomy" id="53359"/>
    <lineage>
        <taxon>Bacteria</taxon>
        <taxon>Bacillati</taxon>
        <taxon>Actinomycetota</taxon>
        <taxon>Actinomycetes</taxon>
        <taxon>Micromonosporales</taxon>
        <taxon>Micromonosporaceae</taxon>
        <taxon>Dactylosporangium</taxon>
    </lineage>
</organism>
<keyword evidence="2" id="KW-1185">Reference proteome</keyword>
<evidence type="ECO:0000313" key="1">
    <source>
        <dbReference type="EMBL" id="UWP81769.1"/>
    </source>
</evidence>
<protein>
    <submittedName>
        <fullName evidence="1">Uncharacterized protein</fullName>
    </submittedName>
</protein>
<accession>A0ABY5VXI5</accession>
<reference evidence="1" key="2">
    <citation type="submission" date="2022-09" db="EMBL/GenBank/DDBJ databases">
        <title>Biosynthetic gene clusters of Dactylosporangioum fulvum.</title>
        <authorList>
            <person name="Caradec T."/>
        </authorList>
    </citation>
    <scope>NUCLEOTIDE SEQUENCE</scope>
    <source>
        <strain evidence="1">NRRL B-16292</strain>
    </source>
</reference>
<dbReference type="RefSeq" id="WP_259859539.1">
    <property type="nucleotide sequence ID" value="NZ_CP073720.1"/>
</dbReference>
<proteinExistence type="predicted"/>
<sequence length="300" mass="32224">MAQRKRYPAEWESSMFNRTVDRPLTRLGEAWARHVDRGRRRGTPMKHRLRRGLVASLLAVAITLPGGARPVQAFNPATIQTWITIATSAYNLVKSVLSSGASNDQIKAAVQQIVASIESAKTQILAHVDALAAAEAQACARHHVIEFADIDRFTPDTLQQWAQDATGCAVLIDSLIKVVTDKAQVDLLNLAANAVGPIALAARLRAGFSTAGLTATLRDANNVAISQLAALCSTRNEVGPNYSYVITVYSCSAYNGFAEARRQVYPSTTQPPIDTAAVADEATKNTSRAVSVAVLPTLQF</sequence>
<dbReference type="EMBL" id="CP073720">
    <property type="protein sequence ID" value="UWP81769.1"/>
    <property type="molecule type" value="Genomic_DNA"/>
</dbReference>
<gene>
    <name evidence="1" type="ORF">Dfulv_42845</name>
</gene>